<dbReference type="Proteomes" id="UP000024635">
    <property type="component" value="Unassembled WGS sequence"/>
</dbReference>
<name>A0A016VIA0_9BILA</name>
<keyword evidence="2" id="KW-1185">Reference proteome</keyword>
<reference evidence="2" key="1">
    <citation type="journal article" date="2015" name="Nat. Genet.">
        <title>The genome and transcriptome of the zoonotic hookworm Ancylostoma ceylanicum identify infection-specific gene families.</title>
        <authorList>
            <person name="Schwarz E.M."/>
            <person name="Hu Y."/>
            <person name="Antoshechkin I."/>
            <person name="Miller M.M."/>
            <person name="Sternberg P.W."/>
            <person name="Aroian R.V."/>
        </authorList>
    </citation>
    <scope>NUCLEOTIDE SEQUENCE</scope>
    <source>
        <strain evidence="2">HY135</strain>
    </source>
</reference>
<protein>
    <submittedName>
        <fullName evidence="1">Uncharacterized protein</fullName>
    </submittedName>
</protein>
<comment type="caution">
    <text evidence="1">The sequence shown here is derived from an EMBL/GenBank/DDBJ whole genome shotgun (WGS) entry which is preliminary data.</text>
</comment>
<sequence>MPGITPGFAWRWSLKGFVTVIQAQLRSEMKSVFVILACCVIATFSCPKTTTIDRSDFNNAAFVSVVEVQSVSGNWETMVLGVKEKIALKVVSAFPPNEDDRSLLFFLIIAACGRYFMLLGDSASKNPLFRPRSGTAFPIKSRFQKVVAVFLLKTMLWVVTAIMASVF</sequence>
<gene>
    <name evidence="1" type="primary">Acey_s0009.g541</name>
    <name evidence="1" type="ORF">Y032_0009g541</name>
</gene>
<proteinExistence type="predicted"/>
<accession>A0A016VIA0</accession>
<organism evidence="1 2">
    <name type="scientific">Ancylostoma ceylanicum</name>
    <dbReference type="NCBI Taxonomy" id="53326"/>
    <lineage>
        <taxon>Eukaryota</taxon>
        <taxon>Metazoa</taxon>
        <taxon>Ecdysozoa</taxon>
        <taxon>Nematoda</taxon>
        <taxon>Chromadorea</taxon>
        <taxon>Rhabditida</taxon>
        <taxon>Rhabditina</taxon>
        <taxon>Rhabditomorpha</taxon>
        <taxon>Strongyloidea</taxon>
        <taxon>Ancylostomatidae</taxon>
        <taxon>Ancylostomatinae</taxon>
        <taxon>Ancylostoma</taxon>
    </lineage>
</organism>
<evidence type="ECO:0000313" key="2">
    <source>
        <dbReference type="Proteomes" id="UP000024635"/>
    </source>
</evidence>
<dbReference type="EMBL" id="JARK01001345">
    <property type="protein sequence ID" value="EYC27130.1"/>
    <property type="molecule type" value="Genomic_DNA"/>
</dbReference>
<dbReference type="AlphaFoldDB" id="A0A016VIA0"/>
<evidence type="ECO:0000313" key="1">
    <source>
        <dbReference type="EMBL" id="EYC27130.1"/>
    </source>
</evidence>